<protein>
    <recommendedName>
        <fullName evidence="3">DNA primase</fullName>
    </recommendedName>
</protein>
<gene>
    <name evidence="1" type="ORF">Pla8534_30020</name>
</gene>
<organism evidence="1 2">
    <name type="scientific">Lignipirellula cremea</name>
    <dbReference type="NCBI Taxonomy" id="2528010"/>
    <lineage>
        <taxon>Bacteria</taxon>
        <taxon>Pseudomonadati</taxon>
        <taxon>Planctomycetota</taxon>
        <taxon>Planctomycetia</taxon>
        <taxon>Pirellulales</taxon>
        <taxon>Pirellulaceae</taxon>
        <taxon>Lignipirellula</taxon>
    </lineage>
</organism>
<evidence type="ECO:0000313" key="2">
    <source>
        <dbReference type="Proteomes" id="UP000317648"/>
    </source>
</evidence>
<dbReference type="Proteomes" id="UP000317648">
    <property type="component" value="Chromosome"/>
</dbReference>
<evidence type="ECO:0008006" key="3">
    <source>
        <dbReference type="Google" id="ProtNLM"/>
    </source>
</evidence>
<dbReference type="EMBL" id="CP036433">
    <property type="protein sequence ID" value="QDU95190.1"/>
    <property type="molecule type" value="Genomic_DNA"/>
</dbReference>
<dbReference type="OrthoDB" id="248242at2"/>
<dbReference type="RefSeq" id="WP_145053955.1">
    <property type="nucleotide sequence ID" value="NZ_CP036433.1"/>
</dbReference>
<dbReference type="AlphaFoldDB" id="A0A518DTM6"/>
<reference evidence="1 2" key="1">
    <citation type="submission" date="2019-02" db="EMBL/GenBank/DDBJ databases">
        <title>Deep-cultivation of Planctomycetes and their phenomic and genomic characterization uncovers novel biology.</title>
        <authorList>
            <person name="Wiegand S."/>
            <person name="Jogler M."/>
            <person name="Boedeker C."/>
            <person name="Pinto D."/>
            <person name="Vollmers J."/>
            <person name="Rivas-Marin E."/>
            <person name="Kohn T."/>
            <person name="Peeters S.H."/>
            <person name="Heuer A."/>
            <person name="Rast P."/>
            <person name="Oberbeckmann S."/>
            <person name="Bunk B."/>
            <person name="Jeske O."/>
            <person name="Meyerdierks A."/>
            <person name="Storesund J.E."/>
            <person name="Kallscheuer N."/>
            <person name="Luecker S."/>
            <person name="Lage O.M."/>
            <person name="Pohl T."/>
            <person name="Merkel B.J."/>
            <person name="Hornburger P."/>
            <person name="Mueller R.-W."/>
            <person name="Bruemmer F."/>
            <person name="Labrenz M."/>
            <person name="Spormann A.M."/>
            <person name="Op den Camp H."/>
            <person name="Overmann J."/>
            <person name="Amann R."/>
            <person name="Jetten M.S.M."/>
            <person name="Mascher T."/>
            <person name="Medema M.H."/>
            <person name="Devos D.P."/>
            <person name="Kaster A.-K."/>
            <person name="Ovreas L."/>
            <person name="Rohde M."/>
            <person name="Galperin M.Y."/>
            <person name="Jogler C."/>
        </authorList>
    </citation>
    <scope>NUCLEOTIDE SEQUENCE [LARGE SCALE GENOMIC DNA]</scope>
    <source>
        <strain evidence="1 2">Pla85_3_4</strain>
    </source>
</reference>
<keyword evidence="2" id="KW-1185">Reference proteome</keyword>
<accession>A0A518DTM6</accession>
<dbReference type="KEGG" id="lcre:Pla8534_30020"/>
<evidence type="ECO:0000313" key="1">
    <source>
        <dbReference type="EMBL" id="QDU95190.1"/>
    </source>
</evidence>
<sequence>MPDDSGLTIDYAPSGRNGTATLTAHLNGVPIAFDTVNLAKQSARAKFAAQVCDGRQGIDAAAVEGDLLKIGADLASQARTASDSEPDSTADDRLAAMPKSILAEANAMLRDKHLTKRIIDDVASMGVAGERELVATVYLVGVSRLLDKPLAAIVQGLSSSGKSYVPELVASLFPPEAVLLATQQTPQALFYMPAGSLSHRFIVAGERSRMEQDDAAEATRALREMLSAGKLSKLIPMKIDGRMETKLIEQDGPIAYIESTTLKKIFDEDANRCLMLNTDERPEQTRRIVATMAKRYVDGVRGGDSQRIVDRHHAIQRMLQPLPVIIPYADRIGDLFDSERIEVRRAFSQLMSMIQASALLHQHQRQIDGGRLIASEDDYQLARHLLTRPFARTLGGGLSDSAQRYFERLTAWASDDFTTTDAKNKESASGRAVTGWLCELTDAGLVEQLEPHKGSKPARWRLTGEKPDDAASDCHALPAVEQVFP</sequence>
<name>A0A518DTM6_9BACT</name>
<proteinExistence type="predicted"/>